<dbReference type="CDD" id="cd06853">
    <property type="entry name" value="GT_WecA_like"/>
    <property type="match status" value="1"/>
</dbReference>
<evidence type="ECO:0000313" key="9">
    <source>
        <dbReference type="EMBL" id="MQL51521.1"/>
    </source>
</evidence>
<feature type="transmembrane region" description="Helical" evidence="8">
    <location>
        <begin position="70"/>
        <end position="87"/>
    </location>
</feature>
<keyword evidence="10" id="KW-1185">Reference proteome</keyword>
<evidence type="ECO:0000313" key="10">
    <source>
        <dbReference type="Proteomes" id="UP000441717"/>
    </source>
</evidence>
<protein>
    <submittedName>
        <fullName evidence="9">Undecaprenyl/decaprenyl-phosphate alpha-N-acetylglucosaminyl 1-phosphate transferase</fullName>
    </submittedName>
</protein>
<dbReference type="OrthoDB" id="9805475at2"/>
<dbReference type="PANTHER" id="PTHR22926">
    <property type="entry name" value="PHOSPHO-N-ACETYLMURAMOYL-PENTAPEPTIDE-TRANSFERASE"/>
    <property type="match status" value="1"/>
</dbReference>
<feature type="transmembrane region" description="Helical" evidence="8">
    <location>
        <begin position="189"/>
        <end position="206"/>
    </location>
</feature>
<dbReference type="EMBL" id="WHYR01000008">
    <property type="protein sequence ID" value="MQL51521.1"/>
    <property type="molecule type" value="Genomic_DNA"/>
</dbReference>
<keyword evidence="4 8" id="KW-0812">Transmembrane</keyword>
<feature type="transmembrane region" description="Helical" evidence="8">
    <location>
        <begin position="6"/>
        <end position="23"/>
    </location>
</feature>
<feature type="binding site" evidence="7">
    <location>
        <position position="217"/>
    </location>
    <ligand>
        <name>Mg(2+)</name>
        <dbReference type="ChEBI" id="CHEBI:18420"/>
    </ligand>
</feature>
<dbReference type="PROSITE" id="PS01348">
    <property type="entry name" value="MRAY_2"/>
    <property type="match status" value="1"/>
</dbReference>
<feature type="transmembrane region" description="Helical" evidence="8">
    <location>
        <begin position="322"/>
        <end position="345"/>
    </location>
</feature>
<dbReference type="GO" id="GO:0016780">
    <property type="term" value="F:phosphotransferase activity, for other substituted phosphate groups"/>
    <property type="evidence" value="ECO:0007669"/>
    <property type="project" value="InterPro"/>
</dbReference>
<dbReference type="InterPro" id="IPR000715">
    <property type="entry name" value="Glycosyl_transferase_4"/>
</dbReference>
<comment type="subcellular location">
    <subcellularLocation>
        <location evidence="1">Cell membrane</location>
        <topology evidence="1">Multi-pass membrane protein</topology>
    </subcellularLocation>
</comment>
<evidence type="ECO:0000256" key="2">
    <source>
        <dbReference type="ARBA" id="ARBA00022475"/>
    </source>
</evidence>
<evidence type="ECO:0000256" key="8">
    <source>
        <dbReference type="SAM" id="Phobius"/>
    </source>
</evidence>
<keyword evidence="5 8" id="KW-1133">Transmembrane helix</keyword>
<dbReference type="Pfam" id="PF00953">
    <property type="entry name" value="Glycos_transf_4"/>
    <property type="match status" value="1"/>
</dbReference>
<evidence type="ECO:0000256" key="5">
    <source>
        <dbReference type="ARBA" id="ARBA00022989"/>
    </source>
</evidence>
<keyword evidence="6 8" id="KW-0472">Membrane</keyword>
<proteinExistence type="predicted"/>
<name>A0A6N7INP5_9FIRM</name>
<feature type="transmembrane region" description="Helical" evidence="8">
    <location>
        <begin position="294"/>
        <end position="316"/>
    </location>
</feature>
<accession>A0A6N7INP5</accession>
<evidence type="ECO:0000256" key="7">
    <source>
        <dbReference type="PIRSR" id="PIRSR600715-1"/>
    </source>
</evidence>
<dbReference type="GO" id="GO:0046872">
    <property type="term" value="F:metal ion binding"/>
    <property type="evidence" value="ECO:0007669"/>
    <property type="project" value="UniProtKB-KW"/>
</dbReference>
<gene>
    <name evidence="9" type="ORF">GFC01_04420</name>
</gene>
<dbReference type="GO" id="GO:0071555">
    <property type="term" value="P:cell wall organization"/>
    <property type="evidence" value="ECO:0007669"/>
    <property type="project" value="TreeGrafter"/>
</dbReference>
<organism evidence="9 10">
    <name type="scientific">Desulfofundulus thermobenzoicus</name>
    <dbReference type="NCBI Taxonomy" id="29376"/>
    <lineage>
        <taxon>Bacteria</taxon>
        <taxon>Bacillati</taxon>
        <taxon>Bacillota</taxon>
        <taxon>Clostridia</taxon>
        <taxon>Eubacteriales</taxon>
        <taxon>Peptococcaceae</taxon>
        <taxon>Desulfofundulus</taxon>
    </lineage>
</organism>
<comment type="cofactor">
    <cofactor evidence="7">
        <name>Mg(2+)</name>
        <dbReference type="ChEBI" id="CHEBI:18420"/>
    </cofactor>
</comment>
<dbReference type="RefSeq" id="WP_152945445.1">
    <property type="nucleotide sequence ID" value="NZ_WHYR01000008.1"/>
</dbReference>
<dbReference type="PANTHER" id="PTHR22926:SF3">
    <property type="entry name" value="UNDECAPRENYL-PHOSPHATE ALPHA-N-ACETYLGLUCOSAMINYL 1-PHOSPHATE TRANSFERASE"/>
    <property type="match status" value="1"/>
</dbReference>
<evidence type="ECO:0000256" key="1">
    <source>
        <dbReference type="ARBA" id="ARBA00004651"/>
    </source>
</evidence>
<feature type="transmembrane region" description="Helical" evidence="8">
    <location>
        <begin position="126"/>
        <end position="145"/>
    </location>
</feature>
<feature type="transmembrane region" description="Helical" evidence="8">
    <location>
        <begin position="99"/>
        <end position="120"/>
    </location>
</feature>
<dbReference type="AlphaFoldDB" id="A0A6N7INP5"/>
<feature type="transmembrane region" description="Helical" evidence="8">
    <location>
        <begin position="241"/>
        <end position="263"/>
    </location>
</feature>
<dbReference type="GO" id="GO:0009103">
    <property type="term" value="P:lipopolysaccharide biosynthetic process"/>
    <property type="evidence" value="ECO:0007669"/>
    <property type="project" value="TreeGrafter"/>
</dbReference>
<sequence>MLFGIAGLLLAGAVTLVVTPWVRRQAFRWGAVDRPNARKVHHELMPRLGGLAVYLGFMVAVLATMQPGRAVYGLLLGMTLITLVGALDDIRGLSPRVKLGGQITAALILLPFGIQVFFITNPVSGQILYLGDLGMVITVFWVVAVTNAVNLIDGLDGLAGGVSCIAALTMAVVGWTQWHVFGAAGQQEVIWLALILTGALLGFLRYNFHPARIFLGDSGSMLLGYTLAAMAVMGLTKSVTAVSVVVPMVILGIPLLDTTFAVLRRYHKHRSIFQPDKEHLHHQLLAIGLSHRQAVLVIYAISALLGASAVILNLVATDQAMALLVVLAVIIITAANRVGILGGVVGKTSPKGRHVSGKF</sequence>
<feature type="transmembrane region" description="Helical" evidence="8">
    <location>
        <begin position="44"/>
        <end position="64"/>
    </location>
</feature>
<dbReference type="GO" id="GO:0005886">
    <property type="term" value="C:plasma membrane"/>
    <property type="evidence" value="ECO:0007669"/>
    <property type="project" value="UniProtKB-SubCell"/>
</dbReference>
<dbReference type="Proteomes" id="UP000441717">
    <property type="component" value="Unassembled WGS sequence"/>
</dbReference>
<evidence type="ECO:0000256" key="4">
    <source>
        <dbReference type="ARBA" id="ARBA00022692"/>
    </source>
</evidence>
<keyword evidence="7" id="KW-0460">Magnesium</keyword>
<feature type="transmembrane region" description="Helical" evidence="8">
    <location>
        <begin position="157"/>
        <end position="177"/>
    </location>
</feature>
<feature type="transmembrane region" description="Helical" evidence="8">
    <location>
        <begin position="213"/>
        <end position="235"/>
    </location>
</feature>
<dbReference type="InterPro" id="IPR018480">
    <property type="entry name" value="PNAcMuramoyl-5peptid_Trfase_CS"/>
</dbReference>
<keyword evidence="2" id="KW-1003">Cell membrane</keyword>
<evidence type="ECO:0000256" key="3">
    <source>
        <dbReference type="ARBA" id="ARBA00022679"/>
    </source>
</evidence>
<keyword evidence="3 9" id="KW-0808">Transferase</keyword>
<reference evidence="9 10" key="1">
    <citation type="submission" date="2019-10" db="EMBL/GenBank/DDBJ databases">
        <title>Comparative genomics of sulfur disproportionating microorganisms.</title>
        <authorList>
            <person name="Ward L.M."/>
            <person name="Bertran E."/>
            <person name="Johnston D."/>
        </authorList>
    </citation>
    <scope>NUCLEOTIDE SEQUENCE [LARGE SCALE GENOMIC DNA]</scope>
    <source>
        <strain evidence="9 10">DSM 14055</strain>
    </source>
</reference>
<feature type="binding site" evidence="7">
    <location>
        <position position="150"/>
    </location>
    <ligand>
        <name>Mg(2+)</name>
        <dbReference type="ChEBI" id="CHEBI:18420"/>
    </ligand>
</feature>
<keyword evidence="7" id="KW-0479">Metal-binding</keyword>
<evidence type="ECO:0000256" key="6">
    <source>
        <dbReference type="ARBA" id="ARBA00023136"/>
    </source>
</evidence>
<comment type="caution">
    <text evidence="9">The sequence shown here is derived from an EMBL/GenBank/DDBJ whole genome shotgun (WGS) entry which is preliminary data.</text>
</comment>
<dbReference type="GO" id="GO:0044038">
    <property type="term" value="P:cell wall macromolecule biosynthetic process"/>
    <property type="evidence" value="ECO:0007669"/>
    <property type="project" value="TreeGrafter"/>
</dbReference>